<dbReference type="InterPro" id="IPR011057">
    <property type="entry name" value="Mss4-like_sf"/>
</dbReference>
<name>C5D187_VARPS</name>
<keyword evidence="2" id="KW-0479">Metal-binding</keyword>
<proteinExistence type="inferred from homology"/>
<dbReference type="PANTHER" id="PTHR33337">
    <property type="entry name" value="GFA DOMAIN-CONTAINING PROTEIN"/>
    <property type="match status" value="1"/>
</dbReference>
<protein>
    <submittedName>
        <fullName evidence="6">Glutathione-dependent formaldehyde-activating GFA</fullName>
    </submittedName>
</protein>
<dbReference type="KEGG" id="vap:Vapar_6124"/>
<dbReference type="SUPFAM" id="SSF51316">
    <property type="entry name" value="Mss4-like"/>
    <property type="match status" value="1"/>
</dbReference>
<dbReference type="GO" id="GO:0046872">
    <property type="term" value="F:metal ion binding"/>
    <property type="evidence" value="ECO:0007669"/>
    <property type="project" value="UniProtKB-KW"/>
</dbReference>
<evidence type="ECO:0000256" key="3">
    <source>
        <dbReference type="ARBA" id="ARBA00022833"/>
    </source>
</evidence>
<gene>
    <name evidence="6" type="ordered locus">Vapar_6124</name>
</gene>
<organism evidence="6">
    <name type="scientific">Variovorax paradoxus (strain S110)</name>
    <dbReference type="NCBI Taxonomy" id="543728"/>
    <lineage>
        <taxon>Bacteria</taxon>
        <taxon>Pseudomonadati</taxon>
        <taxon>Pseudomonadota</taxon>
        <taxon>Betaproteobacteria</taxon>
        <taxon>Burkholderiales</taxon>
        <taxon>Comamonadaceae</taxon>
        <taxon>Variovorax</taxon>
    </lineage>
</organism>
<evidence type="ECO:0000256" key="2">
    <source>
        <dbReference type="ARBA" id="ARBA00022723"/>
    </source>
</evidence>
<keyword evidence="3" id="KW-0862">Zinc</keyword>
<comment type="similarity">
    <text evidence="1">Belongs to the Gfa family.</text>
</comment>
<sequence>MQPTTVDCRCGKVRLHLSEAPVAQFHCHCEDCRAVTGGAYAPLALFPAGGATVSGDDTATWTYRTTPRTRCAHCGTLLFGEPPGMGVRGVSGFLLPPELFKPAFHIHCQRAVAPVKDGLPHFKDMPAAFGGCDEVIGW</sequence>
<dbReference type="Gene3D" id="3.90.1590.10">
    <property type="entry name" value="glutathione-dependent formaldehyde- activating enzyme (gfa)"/>
    <property type="match status" value="1"/>
</dbReference>
<evidence type="ECO:0000259" key="5">
    <source>
        <dbReference type="PROSITE" id="PS51891"/>
    </source>
</evidence>
<dbReference type="PROSITE" id="PS51891">
    <property type="entry name" value="CENP_V_GFA"/>
    <property type="match status" value="1"/>
</dbReference>
<dbReference type="HOGENOM" id="CLU_055491_4_3_4"/>
<reference evidence="6" key="1">
    <citation type="submission" date="2009-06" db="EMBL/GenBank/DDBJ databases">
        <title>Complete sequence of chromosome 2 of Variovorax paradoxus S110.</title>
        <authorList>
            <consortium name="US DOE Joint Genome Institute"/>
            <person name="Lucas S."/>
            <person name="Copeland A."/>
            <person name="Lapidus A."/>
            <person name="Glavina del Rio T."/>
            <person name="Tice H."/>
            <person name="Bruce D."/>
            <person name="Goodwin L."/>
            <person name="Pitluck S."/>
            <person name="Chertkov O."/>
            <person name="Brettin T."/>
            <person name="Detter J.C."/>
            <person name="Han C."/>
            <person name="Larimer F."/>
            <person name="Land M."/>
            <person name="Hauser L."/>
            <person name="Kyrpides N."/>
            <person name="Ovchinnikova G."/>
            <person name="Orwin P."/>
            <person name="Leadbetter J.R."/>
            <person name="Spain J.C."/>
            <person name="Han J.I."/>
        </authorList>
    </citation>
    <scope>NUCLEOTIDE SEQUENCE</scope>
    <source>
        <strain evidence="6">S110</strain>
    </source>
</reference>
<dbReference type="OrthoDB" id="327703at2"/>
<feature type="domain" description="CENP-V/GFA" evidence="5">
    <location>
        <begin position="4"/>
        <end position="123"/>
    </location>
</feature>
<evidence type="ECO:0000256" key="1">
    <source>
        <dbReference type="ARBA" id="ARBA00005495"/>
    </source>
</evidence>
<dbReference type="eggNOG" id="COG3791">
    <property type="taxonomic scope" value="Bacteria"/>
</dbReference>
<dbReference type="STRING" id="543728.Vapar_6124"/>
<evidence type="ECO:0000313" key="6">
    <source>
        <dbReference type="EMBL" id="ACS22688.1"/>
    </source>
</evidence>
<keyword evidence="4" id="KW-0456">Lyase</keyword>
<dbReference type="Pfam" id="PF04828">
    <property type="entry name" value="GFA"/>
    <property type="match status" value="1"/>
</dbReference>
<dbReference type="AlphaFoldDB" id="C5D187"/>
<dbReference type="PANTHER" id="PTHR33337:SF40">
    <property type="entry name" value="CENP-V_GFA DOMAIN-CONTAINING PROTEIN-RELATED"/>
    <property type="match status" value="1"/>
</dbReference>
<evidence type="ECO:0000256" key="4">
    <source>
        <dbReference type="ARBA" id="ARBA00023239"/>
    </source>
</evidence>
<dbReference type="EMBL" id="CP001636">
    <property type="protein sequence ID" value="ACS22688.1"/>
    <property type="molecule type" value="Genomic_DNA"/>
</dbReference>
<dbReference type="GO" id="GO:0016846">
    <property type="term" value="F:carbon-sulfur lyase activity"/>
    <property type="evidence" value="ECO:0007669"/>
    <property type="project" value="InterPro"/>
</dbReference>
<dbReference type="InterPro" id="IPR006913">
    <property type="entry name" value="CENP-V/GFA"/>
</dbReference>
<accession>C5D187</accession>